<dbReference type="Proteomes" id="UP000053593">
    <property type="component" value="Unassembled WGS sequence"/>
</dbReference>
<organism evidence="1 2">
    <name type="scientific">Collybiopsis luxurians FD-317 M1</name>
    <dbReference type="NCBI Taxonomy" id="944289"/>
    <lineage>
        <taxon>Eukaryota</taxon>
        <taxon>Fungi</taxon>
        <taxon>Dikarya</taxon>
        <taxon>Basidiomycota</taxon>
        <taxon>Agaricomycotina</taxon>
        <taxon>Agaricomycetes</taxon>
        <taxon>Agaricomycetidae</taxon>
        <taxon>Agaricales</taxon>
        <taxon>Marasmiineae</taxon>
        <taxon>Omphalotaceae</taxon>
        <taxon>Collybiopsis</taxon>
        <taxon>Collybiopsis luxurians</taxon>
    </lineage>
</organism>
<protein>
    <submittedName>
        <fullName evidence="1">Uncharacterized protein</fullName>
    </submittedName>
</protein>
<name>A0A0D0AT61_9AGAR</name>
<dbReference type="OrthoDB" id="3200967at2759"/>
<reference evidence="1 2" key="1">
    <citation type="submission" date="2014-04" db="EMBL/GenBank/DDBJ databases">
        <title>Evolutionary Origins and Diversification of the Mycorrhizal Mutualists.</title>
        <authorList>
            <consortium name="DOE Joint Genome Institute"/>
            <consortium name="Mycorrhizal Genomics Consortium"/>
            <person name="Kohler A."/>
            <person name="Kuo A."/>
            <person name="Nagy L.G."/>
            <person name="Floudas D."/>
            <person name="Copeland A."/>
            <person name="Barry K.W."/>
            <person name="Cichocki N."/>
            <person name="Veneault-Fourrey C."/>
            <person name="LaButti K."/>
            <person name="Lindquist E.A."/>
            <person name="Lipzen A."/>
            <person name="Lundell T."/>
            <person name="Morin E."/>
            <person name="Murat C."/>
            <person name="Riley R."/>
            <person name="Ohm R."/>
            <person name="Sun H."/>
            <person name="Tunlid A."/>
            <person name="Henrissat B."/>
            <person name="Grigoriev I.V."/>
            <person name="Hibbett D.S."/>
            <person name="Martin F."/>
        </authorList>
    </citation>
    <scope>NUCLEOTIDE SEQUENCE [LARGE SCALE GENOMIC DNA]</scope>
    <source>
        <strain evidence="1 2">FD-317 M1</strain>
    </source>
</reference>
<dbReference type="HOGENOM" id="CLU_004552_7_0_1"/>
<proteinExistence type="predicted"/>
<feature type="non-terminal residue" evidence="1">
    <location>
        <position position="98"/>
    </location>
</feature>
<feature type="non-terminal residue" evidence="1">
    <location>
        <position position="1"/>
    </location>
</feature>
<dbReference type="EMBL" id="KN834826">
    <property type="protein sequence ID" value="KIK53620.1"/>
    <property type="molecule type" value="Genomic_DNA"/>
</dbReference>
<evidence type="ECO:0000313" key="2">
    <source>
        <dbReference type="Proteomes" id="UP000053593"/>
    </source>
</evidence>
<accession>A0A0D0AT61</accession>
<dbReference type="AlphaFoldDB" id="A0A0D0AT61"/>
<keyword evidence="2" id="KW-1185">Reference proteome</keyword>
<evidence type="ECO:0000313" key="1">
    <source>
        <dbReference type="EMBL" id="KIK53620.1"/>
    </source>
</evidence>
<gene>
    <name evidence="1" type="ORF">GYMLUDRAFT_130552</name>
</gene>
<sequence>AALQLICSGLFPCSLVYLMLAVDVQVLDFVQWFFLQIAPNYIAWCATVMDFLGSQGHCLPGDDPLRWRLSNALQWFISLHDAASKHISNILSDIHHSL</sequence>